<reference evidence="4" key="1">
    <citation type="submission" date="2018-04" db="EMBL/GenBank/DDBJ databases">
        <authorList>
            <person name="Cornet L."/>
        </authorList>
    </citation>
    <scope>NUCLEOTIDE SEQUENCE [LARGE SCALE GENOMIC DNA]</scope>
</reference>
<dbReference type="InterPro" id="IPR014044">
    <property type="entry name" value="CAP_dom"/>
</dbReference>
<dbReference type="Pfam" id="PF00188">
    <property type="entry name" value="CAP"/>
    <property type="match status" value="1"/>
</dbReference>
<dbReference type="SUPFAM" id="SSF55797">
    <property type="entry name" value="PR-1-like"/>
    <property type="match status" value="1"/>
</dbReference>
<dbReference type="PROSITE" id="PS51257">
    <property type="entry name" value="PROKAR_LIPOPROTEIN"/>
    <property type="match status" value="1"/>
</dbReference>
<dbReference type="AlphaFoldDB" id="A0A2W4WHB6"/>
<evidence type="ECO:0000256" key="1">
    <source>
        <dbReference type="SAM" id="MobiDB-lite"/>
    </source>
</evidence>
<evidence type="ECO:0000313" key="4">
    <source>
        <dbReference type="Proteomes" id="UP000249354"/>
    </source>
</evidence>
<reference evidence="3 4" key="2">
    <citation type="submission" date="2018-06" db="EMBL/GenBank/DDBJ databases">
        <title>Metagenomic assembly of (sub)arctic Cyanobacteria and their associated microbiome from non-axenic cultures.</title>
        <authorList>
            <person name="Baurain D."/>
        </authorList>
    </citation>
    <scope>NUCLEOTIDE SEQUENCE [LARGE SCALE GENOMIC DNA]</scope>
    <source>
        <strain evidence="3">ULC129bin1</strain>
    </source>
</reference>
<gene>
    <name evidence="3" type="ORF">DCF25_00260</name>
</gene>
<feature type="domain" description="SCP" evidence="2">
    <location>
        <begin position="59"/>
        <end position="178"/>
    </location>
</feature>
<organism evidence="3 4">
    <name type="scientific">Leptolyngbya foveolarum</name>
    <dbReference type="NCBI Taxonomy" id="47253"/>
    <lineage>
        <taxon>Bacteria</taxon>
        <taxon>Bacillati</taxon>
        <taxon>Cyanobacteriota</taxon>
        <taxon>Cyanophyceae</taxon>
        <taxon>Leptolyngbyales</taxon>
        <taxon>Leptolyngbyaceae</taxon>
        <taxon>Leptolyngbya group</taxon>
        <taxon>Leptolyngbya</taxon>
    </lineage>
</organism>
<dbReference type="CDD" id="cd05379">
    <property type="entry name" value="CAP_bacterial"/>
    <property type="match status" value="1"/>
</dbReference>
<dbReference type="Proteomes" id="UP000249354">
    <property type="component" value="Unassembled WGS sequence"/>
</dbReference>
<protein>
    <recommendedName>
        <fullName evidence="2">SCP domain-containing protein</fullName>
    </recommendedName>
</protein>
<accession>A0A2W4WHB6</accession>
<comment type="caution">
    <text evidence="3">The sequence shown here is derived from an EMBL/GenBank/DDBJ whole genome shotgun (WGS) entry which is preliminary data.</text>
</comment>
<name>A0A2W4WHB6_9CYAN</name>
<feature type="region of interest" description="Disordered" evidence="1">
    <location>
        <begin position="256"/>
        <end position="283"/>
    </location>
</feature>
<dbReference type="PANTHER" id="PTHR31157">
    <property type="entry name" value="SCP DOMAIN-CONTAINING PROTEIN"/>
    <property type="match status" value="1"/>
</dbReference>
<dbReference type="EMBL" id="QBMC01000001">
    <property type="protein sequence ID" value="PZO23501.1"/>
    <property type="molecule type" value="Genomic_DNA"/>
</dbReference>
<dbReference type="Gene3D" id="3.40.33.10">
    <property type="entry name" value="CAP"/>
    <property type="match status" value="1"/>
</dbReference>
<proteinExistence type="predicted"/>
<dbReference type="PANTHER" id="PTHR31157:SF1">
    <property type="entry name" value="SCP DOMAIN-CONTAINING PROTEIN"/>
    <property type="match status" value="1"/>
</dbReference>
<dbReference type="InterPro" id="IPR035940">
    <property type="entry name" value="CAP_sf"/>
</dbReference>
<sequence length="283" mass="29516">MRWTAWWSIALVGLMTTSCGGVGGKSLGANGNSASGGGIEVSTVSGDCAYLNDFFSELLDLTNEARRDAGLKPLRSSYLLGESAQKYAEDLATQNFFSHRGKDGSTLSSRVAATGYDFAAAGENIAAGQRSARIVFEGWMNSDGHRKNILAADYTEVGFGLFDSTGSSDYGKYWVQNFGKPDKGSSQEGVYIPNSCGARMANASGGDLKVAGVSIVSTQILPADAQTEQVPKPAALIGLAASGLALWGDRPISVGKFGSGEKGDGKNDERLSNADHAMGKKSA</sequence>
<feature type="compositionally biased region" description="Basic and acidic residues" evidence="1">
    <location>
        <begin position="259"/>
        <end position="273"/>
    </location>
</feature>
<evidence type="ECO:0000259" key="2">
    <source>
        <dbReference type="Pfam" id="PF00188"/>
    </source>
</evidence>
<evidence type="ECO:0000313" key="3">
    <source>
        <dbReference type="EMBL" id="PZO23501.1"/>
    </source>
</evidence>